<evidence type="ECO:0000256" key="4">
    <source>
        <dbReference type="ARBA" id="ARBA00022475"/>
    </source>
</evidence>
<dbReference type="Proteomes" id="UP000012283">
    <property type="component" value="Unassembled WGS sequence"/>
</dbReference>
<dbReference type="Gene3D" id="3.40.50.300">
    <property type="entry name" value="P-loop containing nucleotide triphosphate hydrolases"/>
    <property type="match status" value="2"/>
</dbReference>
<keyword evidence="3" id="KW-0813">Transport</keyword>
<evidence type="ECO:0000256" key="6">
    <source>
        <dbReference type="ARBA" id="ARBA00022840"/>
    </source>
</evidence>
<comment type="subcellular location">
    <subcellularLocation>
        <location evidence="1">Cell membrane</location>
        <topology evidence="1">Peripheral membrane protein</topology>
    </subcellularLocation>
</comment>
<dbReference type="eggNOG" id="COG1122">
    <property type="taxonomic scope" value="Bacteria"/>
</dbReference>
<reference evidence="10 11" key="1">
    <citation type="submission" date="2013-03" db="EMBL/GenBank/DDBJ databases">
        <title>Draft genome sequence of Gracibacillus halophilus YIM-C55.5, a moderately halophilic and thermophilic organism from the Xiaochaidamu salt lake.</title>
        <authorList>
            <person name="Sugumar T."/>
            <person name="Polireddy D.R."/>
            <person name="Antony A."/>
            <person name="Madhava Y.R."/>
            <person name="Sivakumar N."/>
        </authorList>
    </citation>
    <scope>NUCLEOTIDE SEQUENCE [LARGE SCALE GENOMIC DNA]</scope>
    <source>
        <strain evidence="10 11">YIM-C55.5</strain>
    </source>
</reference>
<dbReference type="InterPro" id="IPR017871">
    <property type="entry name" value="ABC_transporter-like_CS"/>
</dbReference>
<evidence type="ECO:0000256" key="2">
    <source>
        <dbReference type="ARBA" id="ARBA00005417"/>
    </source>
</evidence>
<dbReference type="GO" id="GO:0043190">
    <property type="term" value="C:ATP-binding cassette (ABC) transporter complex"/>
    <property type="evidence" value="ECO:0007669"/>
    <property type="project" value="TreeGrafter"/>
</dbReference>
<evidence type="ECO:0000259" key="9">
    <source>
        <dbReference type="PROSITE" id="PS50893"/>
    </source>
</evidence>
<dbReference type="PANTHER" id="PTHR43553">
    <property type="entry name" value="HEAVY METAL TRANSPORTER"/>
    <property type="match status" value="1"/>
</dbReference>
<evidence type="ECO:0000313" key="10">
    <source>
        <dbReference type="EMBL" id="ENH97278.1"/>
    </source>
</evidence>
<protein>
    <submittedName>
        <fullName evidence="10">Cation ABC transporter</fullName>
    </submittedName>
</protein>
<dbReference type="RefSeq" id="WP_003466019.1">
    <property type="nucleotide sequence ID" value="NZ_APML01000019.1"/>
</dbReference>
<keyword evidence="5" id="KW-0547">Nucleotide-binding</keyword>
<evidence type="ECO:0000256" key="7">
    <source>
        <dbReference type="ARBA" id="ARBA00022967"/>
    </source>
</evidence>
<keyword evidence="4" id="KW-1003">Cell membrane</keyword>
<dbReference type="GO" id="GO:0042626">
    <property type="term" value="F:ATPase-coupled transmembrane transporter activity"/>
    <property type="evidence" value="ECO:0007669"/>
    <property type="project" value="TreeGrafter"/>
</dbReference>
<dbReference type="InterPro" id="IPR027417">
    <property type="entry name" value="P-loop_NTPase"/>
</dbReference>
<feature type="domain" description="ABC transporter" evidence="9">
    <location>
        <begin position="265"/>
        <end position="485"/>
    </location>
</feature>
<organism evidence="10 11">
    <name type="scientific">Gracilibacillus halophilus YIM-C55.5</name>
    <dbReference type="NCBI Taxonomy" id="1308866"/>
    <lineage>
        <taxon>Bacteria</taxon>
        <taxon>Bacillati</taxon>
        <taxon>Bacillota</taxon>
        <taxon>Bacilli</taxon>
        <taxon>Bacillales</taxon>
        <taxon>Bacillaceae</taxon>
        <taxon>Gracilibacillus</taxon>
    </lineage>
</organism>
<sequence length="486" mass="55413">MTCENAISVDHLRLKFSGEKSFLMKDFSLSIQKNEKVLIVGPSGSGKSTLLQVLSGLIPNSVEVPVTYQSRTLPNAYGYVFQDPDAQFCMPYVDEELAFVLENMQVPHIEMEDYIQYYLHLVGLKLTNAHTKISELSGGMKQRLAIASAMALQPDILFLDEPTAMLDPEGTQRVWDTIKQVSKEQTVVIVEHKIEKVLDYVDRVVFINQKGQIVADDNPQTVWQQHRSQWKEHGIWYPGVWNDYIRSHSFHQFADIDHKDADVLVQLSDFKVYRNKKEQVSVDNMTIAKGDLIAIRGINGSGKSTFLLGLIELLSTAGTCIYNPDSFVDHQPIYQQIGFVFQNPELQFVTDQVYKELEFSLTNIDLTDEEKHDWIDEMLQQIHLKHTQKKHPYELSTGEKKRLSIATAIINRPPLVLLDEPTFGQDARNTFEIMNMIQQLQKLGTAIVMVTHDDAISNQFATQKGYMHQGNLSMRSLKEVTFTNAT</sequence>
<keyword evidence="11" id="KW-1185">Reference proteome</keyword>
<keyword evidence="8" id="KW-0472">Membrane</keyword>
<dbReference type="PATRIC" id="fig|1308866.3.peg.938"/>
<dbReference type="GO" id="GO:0005524">
    <property type="term" value="F:ATP binding"/>
    <property type="evidence" value="ECO:0007669"/>
    <property type="project" value="UniProtKB-KW"/>
</dbReference>
<keyword evidence="7" id="KW-1278">Translocase</keyword>
<dbReference type="PROSITE" id="PS00211">
    <property type="entry name" value="ABC_TRANSPORTER_1"/>
    <property type="match status" value="1"/>
</dbReference>
<evidence type="ECO:0000256" key="8">
    <source>
        <dbReference type="ARBA" id="ARBA00023136"/>
    </source>
</evidence>
<comment type="caution">
    <text evidence="10">The sequence shown here is derived from an EMBL/GenBank/DDBJ whole genome shotgun (WGS) entry which is preliminary data.</text>
</comment>
<dbReference type="EMBL" id="APML01000019">
    <property type="protein sequence ID" value="ENH97278.1"/>
    <property type="molecule type" value="Genomic_DNA"/>
</dbReference>
<evidence type="ECO:0000256" key="5">
    <source>
        <dbReference type="ARBA" id="ARBA00022741"/>
    </source>
</evidence>
<keyword evidence="6" id="KW-0067">ATP-binding</keyword>
<evidence type="ECO:0000313" key="11">
    <source>
        <dbReference type="Proteomes" id="UP000012283"/>
    </source>
</evidence>
<dbReference type="SMART" id="SM00382">
    <property type="entry name" value="AAA"/>
    <property type="match status" value="2"/>
</dbReference>
<dbReference type="AlphaFoldDB" id="N4WAD9"/>
<comment type="similarity">
    <text evidence="2">Belongs to the ABC transporter superfamily.</text>
</comment>
<feature type="domain" description="ABC transporter" evidence="9">
    <location>
        <begin position="7"/>
        <end position="235"/>
    </location>
</feature>
<dbReference type="InterPro" id="IPR003593">
    <property type="entry name" value="AAA+_ATPase"/>
</dbReference>
<dbReference type="CDD" id="cd03225">
    <property type="entry name" value="ABC_cobalt_CbiO_domain1"/>
    <property type="match status" value="2"/>
</dbReference>
<dbReference type="InterPro" id="IPR050095">
    <property type="entry name" value="ECF_ABC_transporter_ATP-bd"/>
</dbReference>
<dbReference type="InterPro" id="IPR003439">
    <property type="entry name" value="ABC_transporter-like_ATP-bd"/>
</dbReference>
<accession>N4WAD9</accession>
<name>N4WAD9_9BACI</name>
<evidence type="ECO:0000256" key="1">
    <source>
        <dbReference type="ARBA" id="ARBA00004202"/>
    </source>
</evidence>
<dbReference type="Pfam" id="PF00005">
    <property type="entry name" value="ABC_tran"/>
    <property type="match status" value="2"/>
</dbReference>
<dbReference type="GO" id="GO:0016887">
    <property type="term" value="F:ATP hydrolysis activity"/>
    <property type="evidence" value="ECO:0007669"/>
    <property type="project" value="InterPro"/>
</dbReference>
<evidence type="ECO:0000256" key="3">
    <source>
        <dbReference type="ARBA" id="ARBA00022448"/>
    </source>
</evidence>
<proteinExistence type="inferred from homology"/>
<dbReference type="InterPro" id="IPR015856">
    <property type="entry name" value="ABC_transpr_CbiO/EcfA_su"/>
</dbReference>
<dbReference type="PROSITE" id="PS50893">
    <property type="entry name" value="ABC_TRANSPORTER_2"/>
    <property type="match status" value="2"/>
</dbReference>
<gene>
    <name evidence="10" type="ORF">J416_04648</name>
</gene>
<dbReference type="PANTHER" id="PTHR43553:SF24">
    <property type="entry name" value="ENERGY-COUPLING FACTOR TRANSPORTER ATP-BINDING PROTEIN ECFA1"/>
    <property type="match status" value="1"/>
</dbReference>
<dbReference type="STRING" id="1308866.J416_04648"/>
<dbReference type="SUPFAM" id="SSF52540">
    <property type="entry name" value="P-loop containing nucleoside triphosphate hydrolases"/>
    <property type="match status" value="2"/>
</dbReference>